<protein>
    <submittedName>
        <fullName evidence="10">Dynamin family protein</fullName>
    </submittedName>
</protein>
<dbReference type="InterPro" id="IPR027094">
    <property type="entry name" value="Mitofusin_fam"/>
</dbReference>
<evidence type="ECO:0000313" key="10">
    <source>
        <dbReference type="EMBL" id="SFC29184.1"/>
    </source>
</evidence>
<dbReference type="STRING" id="119641.SAMN05421842_10262"/>
<dbReference type="GO" id="GO:0005525">
    <property type="term" value="F:GTP binding"/>
    <property type="evidence" value="ECO:0007669"/>
    <property type="project" value="UniProtKB-KW"/>
</dbReference>
<evidence type="ECO:0000256" key="1">
    <source>
        <dbReference type="ARBA" id="ARBA00004370"/>
    </source>
</evidence>
<evidence type="ECO:0000256" key="7">
    <source>
        <dbReference type="SAM" id="Coils"/>
    </source>
</evidence>
<keyword evidence="6 8" id="KW-0472">Membrane</keyword>
<keyword evidence="8" id="KW-1133">Transmembrane helix</keyword>
<dbReference type="PROSITE" id="PS51718">
    <property type="entry name" value="G_DYNAMIN_2"/>
    <property type="match status" value="1"/>
</dbReference>
<feature type="coiled-coil region" evidence="7">
    <location>
        <begin position="575"/>
        <end position="602"/>
    </location>
</feature>
<dbReference type="Proteomes" id="UP000199263">
    <property type="component" value="Unassembled WGS sequence"/>
</dbReference>
<evidence type="ECO:0000256" key="8">
    <source>
        <dbReference type="SAM" id="Phobius"/>
    </source>
</evidence>
<comment type="subcellular location">
    <subcellularLocation>
        <location evidence="1">Membrane</location>
    </subcellularLocation>
</comment>
<keyword evidence="2" id="KW-0547">Nucleotide-binding</keyword>
<organism evidence="10 11">
    <name type="scientific">Clostridium uliginosum</name>
    <dbReference type="NCBI Taxonomy" id="119641"/>
    <lineage>
        <taxon>Bacteria</taxon>
        <taxon>Bacillati</taxon>
        <taxon>Bacillota</taxon>
        <taxon>Clostridia</taxon>
        <taxon>Eubacteriales</taxon>
        <taxon>Clostridiaceae</taxon>
        <taxon>Clostridium</taxon>
    </lineage>
</organism>
<dbReference type="InterPro" id="IPR027417">
    <property type="entry name" value="P-loop_NTPase"/>
</dbReference>
<dbReference type="RefSeq" id="WP_090088278.1">
    <property type="nucleotide sequence ID" value="NZ_FOMG01000002.1"/>
</dbReference>
<accession>A0A1I1HZ30</accession>
<reference evidence="10 11" key="1">
    <citation type="submission" date="2016-10" db="EMBL/GenBank/DDBJ databases">
        <authorList>
            <person name="de Groot N.N."/>
        </authorList>
    </citation>
    <scope>NUCLEOTIDE SEQUENCE [LARGE SCALE GENOMIC DNA]</scope>
    <source>
        <strain evidence="10 11">DSM 12992</strain>
    </source>
</reference>
<feature type="transmembrane region" description="Helical" evidence="8">
    <location>
        <begin position="476"/>
        <end position="506"/>
    </location>
</feature>
<dbReference type="PANTHER" id="PTHR10465:SF0">
    <property type="entry name" value="SARCALUMENIN"/>
    <property type="match status" value="1"/>
</dbReference>
<evidence type="ECO:0000256" key="6">
    <source>
        <dbReference type="ARBA" id="ARBA00023136"/>
    </source>
</evidence>
<keyword evidence="4 7" id="KW-0175">Coiled coil</keyword>
<keyword evidence="3" id="KW-0378">Hydrolase</keyword>
<evidence type="ECO:0000256" key="3">
    <source>
        <dbReference type="ARBA" id="ARBA00022801"/>
    </source>
</evidence>
<dbReference type="Pfam" id="PF00350">
    <property type="entry name" value="Dynamin_N"/>
    <property type="match status" value="1"/>
</dbReference>
<evidence type="ECO:0000256" key="5">
    <source>
        <dbReference type="ARBA" id="ARBA00023134"/>
    </source>
</evidence>
<dbReference type="EMBL" id="FOMG01000002">
    <property type="protein sequence ID" value="SFC29184.1"/>
    <property type="molecule type" value="Genomic_DNA"/>
</dbReference>
<name>A0A1I1HZ30_9CLOT</name>
<evidence type="ECO:0000259" key="9">
    <source>
        <dbReference type="PROSITE" id="PS51718"/>
    </source>
</evidence>
<dbReference type="CDD" id="cd09912">
    <property type="entry name" value="DLP_2"/>
    <property type="match status" value="1"/>
</dbReference>
<dbReference type="SUPFAM" id="SSF52540">
    <property type="entry name" value="P-loop containing nucleoside triphosphate hydrolases"/>
    <property type="match status" value="1"/>
</dbReference>
<evidence type="ECO:0000256" key="2">
    <source>
        <dbReference type="ARBA" id="ARBA00022741"/>
    </source>
</evidence>
<dbReference type="Gene3D" id="3.40.50.300">
    <property type="entry name" value="P-loop containing nucleotide triphosphate hydrolases"/>
    <property type="match status" value="1"/>
</dbReference>
<dbReference type="InterPro" id="IPR030381">
    <property type="entry name" value="G_DYNAMIN_dom"/>
</dbReference>
<proteinExistence type="predicted"/>
<dbReference type="GO" id="GO:0008053">
    <property type="term" value="P:mitochondrial fusion"/>
    <property type="evidence" value="ECO:0007669"/>
    <property type="project" value="TreeGrafter"/>
</dbReference>
<feature type="domain" description="Dynamin-type G" evidence="9">
    <location>
        <begin position="42"/>
        <end position="302"/>
    </location>
</feature>
<dbReference type="AlphaFoldDB" id="A0A1I1HZ30"/>
<keyword evidence="5" id="KW-0342">GTP-binding</keyword>
<dbReference type="GO" id="GO:0016020">
    <property type="term" value="C:membrane"/>
    <property type="evidence" value="ECO:0007669"/>
    <property type="project" value="UniProtKB-SubCell"/>
</dbReference>
<dbReference type="GO" id="GO:0003924">
    <property type="term" value="F:GTPase activity"/>
    <property type="evidence" value="ECO:0007669"/>
    <property type="project" value="InterPro"/>
</dbReference>
<dbReference type="InterPro" id="IPR045063">
    <property type="entry name" value="Dynamin_N"/>
</dbReference>
<gene>
    <name evidence="10" type="ORF">SAMN05421842_10262</name>
</gene>
<keyword evidence="8" id="KW-0812">Transmembrane</keyword>
<dbReference type="OrthoDB" id="9802035at2"/>
<evidence type="ECO:0000313" key="11">
    <source>
        <dbReference type="Proteomes" id="UP000199263"/>
    </source>
</evidence>
<keyword evidence="11" id="KW-1185">Reference proteome</keyword>
<sequence>MINDNRFIEIKDELHKITEELVDSAFEQFFIDRITSAKERLNDEKMNILVVGEFSRGKSTFINAILGKQILPSSVNPTTATINILEGSNLNNMNVYYRDRDSETIDLPNEKLKDFLDNFVTVKNEEVAQIERIKLNVSGNLEEWNCVLVDTPGVNDLDEAREEVTFKYLSQADVCIVLLDSQQPLSESERRFIKDKVLKNDINRLLFVINRIDDIDEMPDGNNYKRIREHIIGIIKETLPELEYPKVFGVSARETLKARHKNIDSEWEKSFKSFESEAIKFVSNNAVAGKMPQHIKRLKNICNDIQAYLKGELLKLECSNEELDFLFEKLATEANILTINLKDIMLIIEKEKIELQKEITSVSKTEFDKLKVKLVNQANTINSEEKLNMLKTDLSSGIRSITEKLSKIIYDHKEKLQEKFYNNLNKILKENNLETSLITTSNNQVNLEVKDIDELTYTSNNNSKKEKNEEADVRSLALGGVCGLVGAALFGGPVGVIIAVVGANYIDDVLKESKSGDEAKNHARNFMKNIIVQIDAIISKSQAKAGEIAAHEINEISCEYKEVLNNRLIMIEKSLGNKEKDLKNRKENLDNSKVEIKEKIENCNGIVLKLQEFEGELKNEFNI</sequence>
<dbReference type="PANTHER" id="PTHR10465">
    <property type="entry name" value="TRANSMEMBRANE GTPASE FZO1"/>
    <property type="match status" value="1"/>
</dbReference>
<evidence type="ECO:0000256" key="4">
    <source>
        <dbReference type="ARBA" id="ARBA00023054"/>
    </source>
</evidence>